<feature type="compositionally biased region" description="Acidic residues" evidence="1">
    <location>
        <begin position="740"/>
        <end position="754"/>
    </location>
</feature>
<dbReference type="PANTHER" id="PTHR38046:SF1">
    <property type="entry name" value="CRYPTIC LOCI REGULATOR 2"/>
    <property type="match status" value="1"/>
</dbReference>
<evidence type="ECO:0000313" key="4">
    <source>
        <dbReference type="EMBL" id="KAJ8991416.1"/>
    </source>
</evidence>
<evidence type="ECO:0000313" key="5">
    <source>
        <dbReference type="Proteomes" id="UP001161757"/>
    </source>
</evidence>
<accession>A0AAN6ETN6</accession>
<gene>
    <name evidence="4" type="ORF">HRR80_004753</name>
</gene>
<dbReference type="Proteomes" id="UP001161757">
    <property type="component" value="Unassembled WGS sequence"/>
</dbReference>
<evidence type="ECO:0000256" key="1">
    <source>
        <dbReference type="SAM" id="MobiDB-lite"/>
    </source>
</evidence>
<dbReference type="InterPro" id="IPR018839">
    <property type="entry name" value="Tscrpt-silencing_Clr2_C"/>
</dbReference>
<dbReference type="InterPro" id="IPR038986">
    <property type="entry name" value="Clr2"/>
</dbReference>
<comment type="caution">
    <text evidence="4">The sequence shown here is derived from an EMBL/GenBank/DDBJ whole genome shotgun (WGS) entry which is preliminary data.</text>
</comment>
<dbReference type="GO" id="GO:0030466">
    <property type="term" value="P:silent mating-type cassette heterochromatin formation"/>
    <property type="evidence" value="ECO:0007669"/>
    <property type="project" value="TreeGrafter"/>
</dbReference>
<feature type="compositionally biased region" description="Polar residues" evidence="1">
    <location>
        <begin position="157"/>
        <end position="169"/>
    </location>
</feature>
<evidence type="ECO:0008006" key="6">
    <source>
        <dbReference type="Google" id="ProtNLM"/>
    </source>
</evidence>
<feature type="region of interest" description="Disordered" evidence="1">
    <location>
        <begin position="768"/>
        <end position="834"/>
    </location>
</feature>
<dbReference type="GO" id="GO:0033553">
    <property type="term" value="C:rDNA heterochromatin"/>
    <property type="evidence" value="ECO:0007669"/>
    <property type="project" value="TreeGrafter"/>
</dbReference>
<dbReference type="EMBL" id="JAJGCB010000008">
    <property type="protein sequence ID" value="KAJ8991416.1"/>
    <property type="molecule type" value="Genomic_DNA"/>
</dbReference>
<dbReference type="Pfam" id="PF10383">
    <property type="entry name" value="Clr2"/>
    <property type="match status" value="1"/>
</dbReference>
<feature type="domain" description="Cryptic loci regulator 2 C-terminal" evidence="2">
    <location>
        <begin position="420"/>
        <end position="561"/>
    </location>
</feature>
<dbReference type="PANTHER" id="PTHR38046">
    <property type="entry name" value="CRYPTIC LOCI REGULATOR 2"/>
    <property type="match status" value="1"/>
</dbReference>
<dbReference type="GO" id="GO:0070824">
    <property type="term" value="C:SHREC complex"/>
    <property type="evidence" value="ECO:0007669"/>
    <property type="project" value="InterPro"/>
</dbReference>
<sequence>MAQTGQNSPRWSIIGKKKGPWQVRHIKPYSDGNSRHWPGKPYRPSNEEKYLIQMGTEWAKHDGSYQPGMQYYIDKLPDGYALYEVDQPGGPQVYKRLFGHPSGRYYDSAVRFQVHFLWLMSGMQGLCECVHCGNPKPLTPRPRQMPLLSRALQSSAIQTAGSTRSSSADGRTAGGASGRPQRQIRSAGTAYAQDVEGTEDVYKELLKRLEAAQGSRKGIEDDIRELNSIDWRAEHFWDGFGADLIQRVLNTIELQHSFIPRVGELVLWCPHFLDGHYLMLDAKRGEYKFYSFEQRCFHGFPAWRAGVVAAVPTVTASDGPIDFPDIQTLPKKRNALNTSGFRIETFPDPNNAVDKRASKQYRYVPLRNIRPLTQWKALLNGLPQSKWHPSIYHALTCMTSISLVEKFWFNGVWPNASIRCKGIYIGAELITVGDTVRIAPETGSSAKRRNCTDVLVVESIRLNLHDIEPEHISPESPLLSSSSSITLMGTAYTLDIRRHYQMQGKYPDTSHTVLPSPIPPGEVKTVFRPVGSGDYGPWYHMHDPAKRFEVSYDQVLGRMYEAAAVEIWAGRLQHKYSGTGEGRVKPTLSYDLNAIEEARRFATRTDLRLEEAKDGEVRWLWADTRAEALDIATINGFEVGRYHDIRDKETLEAWRTQLRILNGHPITNDYFKFTSSLNLPVLQGGARVGRKPGSKVINGRVFAPGDPEYDEVVAAAPEVQVQSTPKHKTSQLAGAALVGTDDDDDDDDDDEGDDVFEDANEVVASVEEQGAYHNPVPQQSTQPRPKQPRTKQQIMSSAVAYISDDEEEWYTKPLPIRGGTEESEGGDYDPFRGE</sequence>
<dbReference type="InterPro" id="IPR031915">
    <property type="entry name" value="Clr2_N"/>
</dbReference>
<feature type="domain" description="Cryptic loci regulator 2 N-terminal" evidence="3">
    <location>
        <begin position="71"/>
        <end position="132"/>
    </location>
</feature>
<dbReference type="Pfam" id="PF16761">
    <property type="entry name" value="Clr2_transil"/>
    <property type="match status" value="1"/>
</dbReference>
<protein>
    <recommendedName>
        <fullName evidence="6">Cryptic loci regulator 2 N-terminal domain-containing protein</fullName>
    </recommendedName>
</protein>
<dbReference type="GO" id="GO:0031934">
    <property type="term" value="C:mating-type region heterochromatin"/>
    <property type="evidence" value="ECO:0007669"/>
    <property type="project" value="TreeGrafter"/>
</dbReference>
<organism evidence="4 5">
    <name type="scientific">Exophiala dermatitidis</name>
    <name type="common">Black yeast-like fungus</name>
    <name type="synonym">Wangiella dermatitidis</name>
    <dbReference type="NCBI Taxonomy" id="5970"/>
    <lineage>
        <taxon>Eukaryota</taxon>
        <taxon>Fungi</taxon>
        <taxon>Dikarya</taxon>
        <taxon>Ascomycota</taxon>
        <taxon>Pezizomycotina</taxon>
        <taxon>Eurotiomycetes</taxon>
        <taxon>Chaetothyriomycetidae</taxon>
        <taxon>Chaetothyriales</taxon>
        <taxon>Herpotrichiellaceae</taxon>
        <taxon>Exophiala</taxon>
    </lineage>
</organism>
<evidence type="ECO:0000259" key="2">
    <source>
        <dbReference type="Pfam" id="PF10383"/>
    </source>
</evidence>
<feature type="region of interest" description="Disordered" evidence="1">
    <location>
        <begin position="157"/>
        <end position="190"/>
    </location>
</feature>
<name>A0AAN6ETN6_EXODE</name>
<dbReference type="AlphaFoldDB" id="A0AAN6ETN6"/>
<reference evidence="4" key="1">
    <citation type="submission" date="2023-01" db="EMBL/GenBank/DDBJ databases">
        <title>Exophiala dermititidis isolated from Cystic Fibrosis Patient.</title>
        <authorList>
            <person name="Kurbessoian T."/>
            <person name="Crocker A."/>
            <person name="Murante D."/>
            <person name="Hogan D.A."/>
            <person name="Stajich J.E."/>
        </authorList>
    </citation>
    <scope>NUCLEOTIDE SEQUENCE</scope>
    <source>
        <strain evidence="4">Ex8</strain>
    </source>
</reference>
<feature type="region of interest" description="Disordered" evidence="1">
    <location>
        <begin position="720"/>
        <end position="754"/>
    </location>
</feature>
<evidence type="ECO:0000259" key="3">
    <source>
        <dbReference type="Pfam" id="PF16761"/>
    </source>
</evidence>
<proteinExistence type="predicted"/>